<name>A0A9X2MBF6_9FIRM</name>
<gene>
    <name evidence="2" type="ORF">NSA58_16550</name>
</gene>
<protein>
    <submittedName>
        <fullName evidence="2">LytTR family transcriptional regulator</fullName>
    </submittedName>
</protein>
<dbReference type="Proteomes" id="UP001140817">
    <property type="component" value="Unassembled WGS sequence"/>
</dbReference>
<proteinExistence type="predicted"/>
<accession>A0A9X2MBF6</accession>
<organism evidence="2 3">
    <name type="scientific">Terrisporobacter muris</name>
    <dbReference type="NCBI Taxonomy" id="2963284"/>
    <lineage>
        <taxon>Bacteria</taxon>
        <taxon>Bacillati</taxon>
        <taxon>Bacillota</taxon>
        <taxon>Clostridia</taxon>
        <taxon>Peptostreptococcales</taxon>
        <taxon>Peptostreptococcaceae</taxon>
        <taxon>Terrisporobacter</taxon>
    </lineage>
</organism>
<dbReference type="AlphaFoldDB" id="A0A9X2MBF6"/>
<dbReference type="GO" id="GO:0003677">
    <property type="term" value="F:DNA binding"/>
    <property type="evidence" value="ECO:0007669"/>
    <property type="project" value="InterPro"/>
</dbReference>
<evidence type="ECO:0000313" key="3">
    <source>
        <dbReference type="Proteomes" id="UP001140817"/>
    </source>
</evidence>
<sequence length="60" mass="7080">MDNYISLSEILFFETEDANISSHTCDNIYQVNYNLYELEEILSNNLMRISKPTVLNINYI</sequence>
<dbReference type="Pfam" id="PF04397">
    <property type="entry name" value="LytTR"/>
    <property type="match status" value="1"/>
</dbReference>
<keyword evidence="3" id="KW-1185">Reference proteome</keyword>
<dbReference type="EMBL" id="JANKBY010000299">
    <property type="protein sequence ID" value="MCR1824392.1"/>
    <property type="molecule type" value="Genomic_DNA"/>
</dbReference>
<dbReference type="InterPro" id="IPR007492">
    <property type="entry name" value="LytTR_DNA-bd_dom"/>
</dbReference>
<evidence type="ECO:0000313" key="2">
    <source>
        <dbReference type="EMBL" id="MCR1824392.1"/>
    </source>
</evidence>
<evidence type="ECO:0000259" key="1">
    <source>
        <dbReference type="PROSITE" id="PS50930"/>
    </source>
</evidence>
<dbReference type="Gene3D" id="2.40.50.1020">
    <property type="entry name" value="LytTr DNA-binding domain"/>
    <property type="match status" value="1"/>
</dbReference>
<feature type="domain" description="HTH LytTR-type" evidence="1">
    <location>
        <begin position="1"/>
        <end position="60"/>
    </location>
</feature>
<dbReference type="PROSITE" id="PS50930">
    <property type="entry name" value="HTH_LYTTR"/>
    <property type="match status" value="1"/>
</dbReference>
<comment type="caution">
    <text evidence="2">The sequence shown here is derived from an EMBL/GenBank/DDBJ whole genome shotgun (WGS) entry which is preliminary data.</text>
</comment>
<reference evidence="2" key="1">
    <citation type="submission" date="2022-07" db="EMBL/GenBank/DDBJ databases">
        <title>Enhanced cultured diversity of the mouse gut microbiota enables custom-made synthetic communities.</title>
        <authorList>
            <person name="Afrizal A."/>
        </authorList>
    </citation>
    <scope>NUCLEOTIDE SEQUENCE</scope>
    <source>
        <strain evidence="2">DSM 29186</strain>
    </source>
</reference>